<organism evidence="3 4">
    <name type="scientific">Phanerochaete sordida</name>
    <dbReference type="NCBI Taxonomy" id="48140"/>
    <lineage>
        <taxon>Eukaryota</taxon>
        <taxon>Fungi</taxon>
        <taxon>Dikarya</taxon>
        <taxon>Basidiomycota</taxon>
        <taxon>Agaricomycotina</taxon>
        <taxon>Agaricomycetes</taxon>
        <taxon>Polyporales</taxon>
        <taxon>Phanerochaetaceae</taxon>
        <taxon>Phanerochaete</taxon>
    </lineage>
</organism>
<reference evidence="3 4" key="1">
    <citation type="submission" date="2021-08" db="EMBL/GenBank/DDBJ databases">
        <title>Draft Genome Sequence of Phanerochaete sordida strain YK-624.</title>
        <authorList>
            <person name="Mori T."/>
            <person name="Dohra H."/>
            <person name="Suzuki T."/>
            <person name="Kawagishi H."/>
            <person name="Hirai H."/>
        </authorList>
    </citation>
    <scope>NUCLEOTIDE SEQUENCE [LARGE SCALE GENOMIC DNA]</scope>
    <source>
        <strain evidence="3 4">YK-624</strain>
    </source>
</reference>
<comment type="caution">
    <text evidence="3">The sequence shown here is derived from an EMBL/GenBank/DDBJ whole genome shotgun (WGS) entry which is preliminary data.</text>
</comment>
<dbReference type="Gene3D" id="3.40.50.300">
    <property type="entry name" value="P-loop containing nucleotide triphosphate hydrolases"/>
    <property type="match status" value="1"/>
</dbReference>
<dbReference type="OrthoDB" id="8954335at2759"/>
<feature type="domain" description="G" evidence="2">
    <location>
        <begin position="3"/>
        <end position="69"/>
    </location>
</feature>
<keyword evidence="1" id="KW-0175">Coiled coil</keyword>
<keyword evidence="4" id="KW-1185">Reference proteome</keyword>
<dbReference type="Pfam" id="PF01926">
    <property type="entry name" value="MMR_HSR1"/>
    <property type="match status" value="1"/>
</dbReference>
<evidence type="ECO:0000313" key="4">
    <source>
        <dbReference type="Proteomes" id="UP000703269"/>
    </source>
</evidence>
<dbReference type="GO" id="GO:0005525">
    <property type="term" value="F:GTP binding"/>
    <property type="evidence" value="ECO:0007669"/>
    <property type="project" value="InterPro"/>
</dbReference>
<name>A0A9P3G651_9APHY</name>
<dbReference type="InterPro" id="IPR027417">
    <property type="entry name" value="P-loop_NTPase"/>
</dbReference>
<dbReference type="AlphaFoldDB" id="A0A9P3G651"/>
<feature type="coiled-coil region" evidence="1">
    <location>
        <begin position="218"/>
        <end position="271"/>
    </location>
</feature>
<proteinExistence type="predicted"/>
<evidence type="ECO:0000259" key="2">
    <source>
        <dbReference type="Pfam" id="PF01926"/>
    </source>
</evidence>
<dbReference type="SUPFAM" id="SSF52540">
    <property type="entry name" value="P-loop containing nucleoside triphosphate hydrolases"/>
    <property type="match status" value="1"/>
</dbReference>
<dbReference type="InterPro" id="IPR006073">
    <property type="entry name" value="GTP-bd"/>
</dbReference>
<dbReference type="Proteomes" id="UP000703269">
    <property type="component" value="Unassembled WGS sequence"/>
</dbReference>
<accession>A0A9P3G651</accession>
<gene>
    <name evidence="3" type="ORF">PsYK624_060730</name>
</gene>
<dbReference type="EMBL" id="BPQB01000014">
    <property type="protein sequence ID" value="GJE89958.1"/>
    <property type="molecule type" value="Genomic_DNA"/>
</dbReference>
<evidence type="ECO:0000313" key="3">
    <source>
        <dbReference type="EMBL" id="GJE89958.1"/>
    </source>
</evidence>
<evidence type="ECO:0000256" key="1">
    <source>
        <dbReference type="SAM" id="Coils"/>
    </source>
</evidence>
<sequence length="271" mass="30131">MIIAVMGATGTGKSTIINLLSGSHLAVGEGLRSRTSKVESAGPFSLFGRSVTLVDTPGFDDTTVPDTEILSTIAGYLSSTYQNGHRLHGVIYMHRISDVRMTGISRQNFSMFRHLCGDNTLCNVLIVTNMWSEVTPERGDAREAELRTGDIFFAPALEAGATLVRHDGTLASAQAVLAHFSDASPRTLLIQQELIDEKKNIIDTSAGLQIAGAIDELRKSYDRQLARIRREFQQALTEKEEETRKEIERVRQELQERIRKLEQDRDMLAKN</sequence>
<protein>
    <recommendedName>
        <fullName evidence="2">G domain-containing protein</fullName>
    </recommendedName>
</protein>